<dbReference type="AlphaFoldDB" id="A0A8J2UQJ1"/>
<keyword evidence="3" id="KW-1185">Reference proteome</keyword>
<gene>
    <name evidence="2" type="primary">rbfC</name>
    <name evidence="2" type="ORF">GCM10007205_24210</name>
</gene>
<dbReference type="InterPro" id="IPR029044">
    <property type="entry name" value="Nucleotide-diphossugar_trans"/>
</dbReference>
<proteinExistence type="predicted"/>
<dbReference type="Gene3D" id="3.40.50.2000">
    <property type="entry name" value="Glycogen Phosphorylase B"/>
    <property type="match status" value="1"/>
</dbReference>
<name>A0A8J2UQJ1_9BURK</name>
<evidence type="ECO:0000259" key="1">
    <source>
        <dbReference type="Pfam" id="PF00535"/>
    </source>
</evidence>
<dbReference type="InterPro" id="IPR001173">
    <property type="entry name" value="Glyco_trans_2-like"/>
</dbReference>
<dbReference type="InterPro" id="IPR050834">
    <property type="entry name" value="Glycosyltransf_2"/>
</dbReference>
<comment type="caution">
    <text evidence="2">The sequence shown here is derived from an EMBL/GenBank/DDBJ whole genome shotgun (WGS) entry which is preliminary data.</text>
</comment>
<evidence type="ECO:0000313" key="2">
    <source>
        <dbReference type="EMBL" id="GGC14523.1"/>
    </source>
</evidence>
<dbReference type="Pfam" id="PF00535">
    <property type="entry name" value="Glycos_transf_2"/>
    <property type="match status" value="2"/>
</dbReference>
<dbReference type="PANTHER" id="PTHR43685:SF2">
    <property type="entry name" value="GLYCOSYLTRANSFERASE 2-LIKE DOMAIN-CONTAINING PROTEIN"/>
    <property type="match status" value="1"/>
</dbReference>
<dbReference type="Gene3D" id="3.90.550.10">
    <property type="entry name" value="Spore Coat Polysaccharide Biosynthesis Protein SpsA, Chain A"/>
    <property type="match status" value="2"/>
</dbReference>
<feature type="domain" description="Glycosyltransferase 2-like" evidence="1">
    <location>
        <begin position="8"/>
        <end position="129"/>
    </location>
</feature>
<dbReference type="EMBL" id="BMCG01000005">
    <property type="protein sequence ID" value="GGC14523.1"/>
    <property type="molecule type" value="Genomic_DNA"/>
</dbReference>
<dbReference type="PANTHER" id="PTHR43685">
    <property type="entry name" value="GLYCOSYLTRANSFERASE"/>
    <property type="match status" value="1"/>
</dbReference>
<feature type="domain" description="Glycosyltransferase 2-like" evidence="1">
    <location>
        <begin position="573"/>
        <end position="750"/>
    </location>
</feature>
<dbReference type="GO" id="GO:0044010">
    <property type="term" value="P:single-species biofilm formation"/>
    <property type="evidence" value="ECO:0007669"/>
    <property type="project" value="TreeGrafter"/>
</dbReference>
<protein>
    <submittedName>
        <fullName evidence="2">O-antigen biosynthesis protein</fullName>
    </submittedName>
</protein>
<dbReference type="Proteomes" id="UP000620266">
    <property type="component" value="Unassembled WGS sequence"/>
</dbReference>
<organism evidence="2 3">
    <name type="scientific">Oxalicibacterium flavum</name>
    <dbReference type="NCBI Taxonomy" id="179467"/>
    <lineage>
        <taxon>Bacteria</taxon>
        <taxon>Pseudomonadati</taxon>
        <taxon>Pseudomonadota</taxon>
        <taxon>Betaproteobacteria</taxon>
        <taxon>Burkholderiales</taxon>
        <taxon>Oxalobacteraceae</taxon>
        <taxon>Oxalicibacterium</taxon>
    </lineage>
</organism>
<evidence type="ECO:0000313" key="3">
    <source>
        <dbReference type="Proteomes" id="UP000620266"/>
    </source>
</evidence>
<reference evidence="2" key="2">
    <citation type="submission" date="2020-09" db="EMBL/GenBank/DDBJ databases">
        <authorList>
            <person name="Sun Q."/>
            <person name="Sedlacek I."/>
        </authorList>
    </citation>
    <scope>NUCLEOTIDE SEQUENCE</scope>
    <source>
        <strain evidence="2">CCM 7086</strain>
    </source>
</reference>
<sequence>MTCMPLVSIVIPAYKFRYLEQALDSALAQTYPNLELVISDDSPDDRIATLVESKQAATSTPIRYARNESPLRERRNTIRAISLAQGKYVKFLHDDDVLEPSCVAALVAAMEGNINVRLASARRQRIDEDGQALPDILATCSPFSGDVLVNGPELVSLLADYTLNFIGEPSCVLCRRDDLLAIGEQLMFLNGKPISWVGDLAIYVKLLQLGDLAFLSDRLTRFRVSREQFSQAGRDKPGIGEKGHADFCQAIRDLGWYRTSGDNRLVQVAPITRLKARLFKPVDLLAALHRASGLGSVPLFSWLGARYPIPAQQQLIEQRLAALNGGPRIAVAVLDRSGAAEAITRTLDNLEQVNLYRNVEAWVCSPSALPALEGRAKIVRLNADHACAETVNRIVAETAADWVLLAQAGSEFLPSGLLMAALDLPTLPDTCHAAYADELARHRDDELGVLLRPDMNLDLLLSSPAGMSAHWLFRRATLHEQGGFAADCGQAFELDWQLRLIEQFGLGSVAHIAEPLLTASPAEAAGEPQHSEHRQAVIQRHLQRRGYEHAVVGSHLSGCHQIDYGHDVEPAVSILIAVRDRLPQIQRCLETLLENTGHANYEVLLLDHGNQESSIRNWLDGIAALNSEQLRVLRFDANRSRSGIRNEAAQQARGDFLLWLEDGAGVLHKDWLQQLLNHALRPEVGAVGAKLLSADGKIRHAGLLLGLHGPIGRAFEGLAHDDHGYMHRLQLDQNYAALSGECLMLRRELFLQAGGFDEDALLARWADADLCLKLQQAGYLNVWTPRATLLMDMPLDTAAGTAEEDAMYARWLPVLARDPSYHPGFSLQEEQAFRLAEPQLAWRPLQSWHPLPTVLAHHADVYGCGHYRVIQPALAMGEAGLIDVAITANLLLPAALERHAPDAIVLQRQTAPERIEAMRRIKAFSQAFKVYELDDYLPNLPMKNRYRQDMSRDVLKLLRQGLATVDRFVVSTEALKEAFAGLHPDIRVIENHLPVNWWGDLQSRRRTSAKPRVGWAGSASHGGDLEMIADVVRELANEVDWVFFGMCPPKLRPYVHEYHAGVPIAQYPQKLASLDLDLALAPVEDNLFNQCKSNLRLLEYGACGFPVVCSDVRCYHDASLPATRVKNRFHDWVEAIRMHLADLDATARMGDDLRRVVRQDWMLEGEHLIAWRKAWLPD</sequence>
<dbReference type="SUPFAM" id="SSF53448">
    <property type="entry name" value="Nucleotide-diphospho-sugar transferases"/>
    <property type="match status" value="3"/>
</dbReference>
<reference evidence="2" key="1">
    <citation type="journal article" date="2014" name="Int. J. Syst. Evol. Microbiol.">
        <title>Complete genome sequence of Corynebacterium casei LMG S-19264T (=DSM 44701T), isolated from a smear-ripened cheese.</title>
        <authorList>
            <consortium name="US DOE Joint Genome Institute (JGI-PGF)"/>
            <person name="Walter F."/>
            <person name="Albersmeier A."/>
            <person name="Kalinowski J."/>
            <person name="Ruckert C."/>
        </authorList>
    </citation>
    <scope>NUCLEOTIDE SEQUENCE</scope>
    <source>
        <strain evidence="2">CCM 7086</strain>
    </source>
</reference>
<dbReference type="SUPFAM" id="SSF53756">
    <property type="entry name" value="UDP-Glycosyltransferase/glycogen phosphorylase"/>
    <property type="match status" value="1"/>
</dbReference>
<accession>A0A8J2UQJ1</accession>